<evidence type="ECO:0000256" key="4">
    <source>
        <dbReference type="ARBA" id="ARBA00004123"/>
    </source>
</evidence>
<evidence type="ECO:0000313" key="20">
    <source>
        <dbReference type="Proteomes" id="UP000011750"/>
    </source>
</evidence>
<evidence type="ECO:0000256" key="12">
    <source>
        <dbReference type="ARBA" id="ARBA00023242"/>
    </source>
</evidence>
<evidence type="ECO:0000256" key="16">
    <source>
        <dbReference type="SAM" id="MobiDB-lite"/>
    </source>
</evidence>
<comment type="cofactor">
    <cofactor evidence="2">
        <name>Co(2+)</name>
        <dbReference type="ChEBI" id="CHEBI:48828"/>
    </cofactor>
</comment>
<dbReference type="OMA" id="EMEIYPP"/>
<dbReference type="GO" id="GO:0008420">
    <property type="term" value="F:RNA polymerase II CTD heptapeptide repeat phosphatase activity"/>
    <property type="evidence" value="ECO:0000318"/>
    <property type="project" value="GO_Central"/>
</dbReference>
<dbReference type="SUPFAM" id="SSF56784">
    <property type="entry name" value="HAD-like"/>
    <property type="match status" value="1"/>
</dbReference>
<dbReference type="GO" id="GO:0005634">
    <property type="term" value="C:nucleus"/>
    <property type="evidence" value="ECO:0007669"/>
    <property type="project" value="UniProtKB-SubCell"/>
</dbReference>
<keyword evidence="20" id="KW-1185">Reference proteome</keyword>
<comment type="cofactor">
    <cofactor evidence="1">
        <name>Mn(2+)</name>
        <dbReference type="ChEBI" id="CHEBI:29035"/>
    </cofactor>
</comment>
<dbReference type="KEGG" id="brp:103861241"/>
<evidence type="ECO:0000259" key="18">
    <source>
        <dbReference type="PROSITE" id="PS50969"/>
    </source>
</evidence>
<evidence type="ECO:0000256" key="10">
    <source>
        <dbReference type="ARBA" id="ARBA00023015"/>
    </source>
</evidence>
<organism evidence="19 20">
    <name type="scientific">Brassica campestris</name>
    <name type="common">Field mustard</name>
    <dbReference type="NCBI Taxonomy" id="3711"/>
    <lineage>
        <taxon>Eukaryota</taxon>
        <taxon>Viridiplantae</taxon>
        <taxon>Streptophyta</taxon>
        <taxon>Embryophyta</taxon>
        <taxon>Tracheophyta</taxon>
        <taxon>Spermatophyta</taxon>
        <taxon>Magnoliopsida</taxon>
        <taxon>eudicotyledons</taxon>
        <taxon>Gunneridae</taxon>
        <taxon>Pentapetalae</taxon>
        <taxon>rosids</taxon>
        <taxon>malvids</taxon>
        <taxon>Brassicales</taxon>
        <taxon>Brassicaceae</taxon>
        <taxon>Brassiceae</taxon>
        <taxon>Brassica</taxon>
    </lineage>
</organism>
<dbReference type="eggNOG" id="KOG0323">
    <property type="taxonomic scope" value="Eukaryota"/>
</dbReference>
<dbReference type="GO" id="GO:0003723">
    <property type="term" value="F:RNA binding"/>
    <property type="evidence" value="ECO:0007669"/>
    <property type="project" value="UniProtKB-UniRule"/>
</dbReference>
<dbReference type="GO" id="GO:0045892">
    <property type="term" value="P:negative regulation of DNA-templated transcription"/>
    <property type="evidence" value="ECO:0007669"/>
    <property type="project" value="UniProtKB-ARBA"/>
</dbReference>
<dbReference type="InterPro" id="IPR039189">
    <property type="entry name" value="Fcp1"/>
</dbReference>
<dbReference type="PROSITE" id="PS50969">
    <property type="entry name" value="FCP1"/>
    <property type="match status" value="1"/>
</dbReference>
<feature type="domain" description="FCP1 homology" evidence="18">
    <location>
        <begin position="145"/>
        <end position="395"/>
    </location>
</feature>
<keyword evidence="9 15" id="KW-0694">RNA-binding</keyword>
<evidence type="ECO:0000256" key="6">
    <source>
        <dbReference type="ARBA" id="ARBA00022473"/>
    </source>
</evidence>
<keyword evidence="7" id="KW-0479">Metal-binding</keyword>
<dbReference type="SMART" id="SM00358">
    <property type="entry name" value="DSRM"/>
    <property type="match status" value="2"/>
</dbReference>
<dbReference type="PROSITE" id="PS50137">
    <property type="entry name" value="DS_RBD"/>
    <property type="match status" value="2"/>
</dbReference>
<comment type="subcellular location">
    <subcellularLocation>
        <location evidence="4">Nucleus</location>
    </subcellularLocation>
</comment>
<evidence type="ECO:0000256" key="14">
    <source>
        <dbReference type="ARBA" id="ARBA00048336"/>
    </source>
</evidence>
<proteinExistence type="predicted"/>
<dbReference type="GeneID" id="103861241"/>
<evidence type="ECO:0000256" key="9">
    <source>
        <dbReference type="ARBA" id="ARBA00022884"/>
    </source>
</evidence>
<evidence type="ECO:0000256" key="15">
    <source>
        <dbReference type="PROSITE-ProRule" id="PRU00266"/>
    </source>
</evidence>
<evidence type="ECO:0000256" key="2">
    <source>
        <dbReference type="ARBA" id="ARBA00001941"/>
    </source>
</evidence>
<evidence type="ECO:0000256" key="8">
    <source>
        <dbReference type="ARBA" id="ARBA00022801"/>
    </source>
</evidence>
<dbReference type="GO" id="GO:0046872">
    <property type="term" value="F:metal ion binding"/>
    <property type="evidence" value="ECO:0007669"/>
    <property type="project" value="UniProtKB-KW"/>
</dbReference>
<name>M4FCE5_BRACM</name>
<evidence type="ECO:0000259" key="17">
    <source>
        <dbReference type="PROSITE" id="PS50137"/>
    </source>
</evidence>
<feature type="region of interest" description="Disordered" evidence="16">
    <location>
        <begin position="909"/>
        <end position="947"/>
    </location>
</feature>
<reference evidence="19" key="3">
    <citation type="submission" date="2023-03" db="UniProtKB">
        <authorList>
            <consortium name="EnsemblPlants"/>
        </authorList>
    </citation>
    <scope>IDENTIFICATION</scope>
    <source>
        <strain evidence="19">cv. Chiifu-401-42</strain>
    </source>
</reference>
<keyword evidence="11" id="KW-0804">Transcription</keyword>
<keyword evidence="6" id="KW-0217">Developmental protein</keyword>
<dbReference type="Pfam" id="PF03031">
    <property type="entry name" value="NIF"/>
    <property type="match status" value="1"/>
</dbReference>
<keyword evidence="10" id="KW-0805">Transcription regulation</keyword>
<evidence type="ECO:0000256" key="11">
    <source>
        <dbReference type="ARBA" id="ARBA00023163"/>
    </source>
</evidence>
<evidence type="ECO:0000256" key="1">
    <source>
        <dbReference type="ARBA" id="ARBA00001936"/>
    </source>
</evidence>
<keyword evidence="12" id="KW-0539">Nucleus</keyword>
<evidence type="ECO:0000256" key="7">
    <source>
        <dbReference type="ARBA" id="ARBA00022723"/>
    </source>
</evidence>
<dbReference type="FunFam" id="3.30.160.20:FF:000035">
    <property type="entry name" value="RNA polymerase II C-terminal domain phosphatase-like 2"/>
    <property type="match status" value="1"/>
</dbReference>
<dbReference type="HOGENOM" id="CLU_010333_0_0_1"/>
<evidence type="ECO:0000313" key="19">
    <source>
        <dbReference type="EnsemblPlants" id="Bra038764.1-P"/>
    </source>
</evidence>
<feature type="compositionally biased region" description="Basic and acidic residues" evidence="16">
    <location>
        <begin position="650"/>
        <end position="669"/>
    </location>
</feature>
<comment type="cofactor">
    <cofactor evidence="3">
        <name>Mg(2+)</name>
        <dbReference type="ChEBI" id="CHEBI:18420"/>
    </cofactor>
</comment>
<comment type="catalytic activity">
    <reaction evidence="14">
        <text>O-phospho-L-threonyl-[protein] + H2O = L-threonyl-[protein] + phosphate</text>
        <dbReference type="Rhea" id="RHEA:47004"/>
        <dbReference type="Rhea" id="RHEA-COMP:11060"/>
        <dbReference type="Rhea" id="RHEA-COMP:11605"/>
        <dbReference type="ChEBI" id="CHEBI:15377"/>
        <dbReference type="ChEBI" id="CHEBI:30013"/>
        <dbReference type="ChEBI" id="CHEBI:43474"/>
        <dbReference type="ChEBI" id="CHEBI:61977"/>
        <dbReference type="EC" id="3.1.3.16"/>
    </reaction>
</comment>
<dbReference type="FunCoup" id="M4FCE5">
    <property type="interactions" value="2039"/>
</dbReference>
<sequence>MYRVQVYHEDGRFGEMEIHPPPREPDDDVLRKKKQREVMEQVKIGIRVTRFSHPSERCPPLAVLTTVSSCGLCFKLEAPASSTAQEPLTLLHSSCLTDNKTAVMSLGEEELHLVAMYSENINNDRPCFWAFTVASGIYDSCLVMLNLRCLGIVFDLDETLVVANTTRTFDDKIEALQRRINNEMDPQRIAVMVAEMKRYQDDKVLLKQYVESDQVVENGEVIKVQSEIVPALSDNHQPLVRPLIRLPEKNIILTRINPMVRDTSVLVRMRPSWEELRSYLTAKGRKRFEVYVCTMAERDYALEMWRLLDPEGNLINANDLLSRIVCVKAGFKKSLFNVFLDATCHPKMALVIDDRLKVWDEKDQPRVYVVPAFAPYYSPQAEAAATPVLCVTRNVACGVRGGFFRDFDDSLLQRIAQISYENDVEDIPSPPDVSHYLVPEDDSSGVNGNKDPLVFDGMADAEVERRMKEAISGSSVVLPAANIDPRIAAPVQYPMASALSVPAPVPVPQPPQPSAMAFPSTQFQQPTSIAKHLVPSEPSLQSSPAREEGEVPESELGPDTRRRLLILQHGQDTRDAAPSEPPFPQRPPVQAPPPPHVQPRNGWFPVEEEIDPAPLRRTASKEYPLDSESLNRPRHQSFFPKIENSTQSDRLPHENRRLPKEPLRRDEQLRSNNNTPGSHPFYGEESSWNQSSSRNSDLDFIPGRSVSATENPAEVLHQIAVKCGSKVDYKPGLVATTDLRFSVEAWLSGEKIGEGIGKSRREALRKASEVSIQNLADIYLSRANGDPGSSHRDVSPFANGNIIMGNANALDKQPFARDETAMPVPSRPTDPRLEGSMRHTGSITALRELCASEGWEMSFQSQRPLHSDMVHRDELHAQVEIDGRVLGEGVGSTWDEARMQAAERALYSMRSMPPLHRRQGSPRSFGGMSNKRLKPNFQRMPSSGRYS</sequence>
<dbReference type="CDD" id="cd07521">
    <property type="entry name" value="HAD_FCP1-like"/>
    <property type="match status" value="1"/>
</dbReference>
<feature type="domain" description="DRBM" evidence="17">
    <location>
        <begin position="711"/>
        <end position="777"/>
    </location>
</feature>
<dbReference type="OrthoDB" id="10249888at2759"/>
<feature type="region of interest" description="Disordered" evidence="16">
    <location>
        <begin position="536"/>
        <end position="702"/>
    </location>
</feature>
<dbReference type="Gene3D" id="3.30.160.20">
    <property type="match status" value="1"/>
</dbReference>
<dbReference type="AlphaFoldDB" id="M4FCE5"/>
<dbReference type="InterPro" id="IPR023214">
    <property type="entry name" value="HAD_sf"/>
</dbReference>
<keyword evidence="8" id="KW-0378">Hydrolase</keyword>
<feature type="domain" description="DRBM" evidence="17">
    <location>
        <begin position="841"/>
        <end position="911"/>
    </location>
</feature>
<evidence type="ECO:0000256" key="13">
    <source>
        <dbReference type="ARBA" id="ARBA00047761"/>
    </source>
</evidence>
<feature type="compositionally biased region" description="Pro residues" evidence="16">
    <location>
        <begin position="579"/>
        <end position="597"/>
    </location>
</feature>
<dbReference type="FunFam" id="3.40.50.1000:FF:000035">
    <property type="entry name" value="RNA polymerase II C-terminal domain phosphatase-like 1"/>
    <property type="match status" value="1"/>
</dbReference>
<dbReference type="PANTHER" id="PTHR23081:SF0">
    <property type="entry name" value="RNA POLYMERASE II C-TERMINAL DOMAIN PHOSPHATASE-LIKE 1"/>
    <property type="match status" value="1"/>
</dbReference>
<accession>M4FCE5</accession>
<dbReference type="Pfam" id="PF00035">
    <property type="entry name" value="dsrm"/>
    <property type="match status" value="1"/>
</dbReference>
<feature type="compositionally biased region" description="Low complexity" evidence="16">
    <location>
        <begin position="686"/>
        <end position="695"/>
    </location>
</feature>
<dbReference type="InterPro" id="IPR014720">
    <property type="entry name" value="dsRBD_dom"/>
</dbReference>
<dbReference type="PANTHER" id="PTHR23081">
    <property type="entry name" value="RNA POLYMERASE II CTD PHOSPHATASE"/>
    <property type="match status" value="1"/>
</dbReference>
<dbReference type="SMART" id="SM00577">
    <property type="entry name" value="CPDc"/>
    <property type="match status" value="1"/>
</dbReference>
<evidence type="ECO:0000256" key="3">
    <source>
        <dbReference type="ARBA" id="ARBA00001946"/>
    </source>
</evidence>
<dbReference type="EnsemblPlants" id="Bra038764.1">
    <property type="protein sequence ID" value="Bra038764.1-P"/>
    <property type="gene ID" value="Bra038764"/>
</dbReference>
<dbReference type="Proteomes" id="UP000011750">
    <property type="component" value="Chromosome A03"/>
</dbReference>
<reference evidence="19 20" key="2">
    <citation type="journal article" date="2018" name="Hortic Res">
        <title>Improved Brassica rapa reference genome by single-molecule sequencing and chromosome conformation capture technologies.</title>
        <authorList>
            <person name="Zhang L."/>
            <person name="Cai X."/>
            <person name="Wu J."/>
            <person name="Liu M."/>
            <person name="Grob S."/>
            <person name="Cheng F."/>
            <person name="Liang J."/>
            <person name="Cai C."/>
            <person name="Liu Z."/>
            <person name="Liu B."/>
            <person name="Wang F."/>
            <person name="Li S."/>
            <person name="Liu F."/>
            <person name="Li X."/>
            <person name="Cheng L."/>
            <person name="Yang W."/>
            <person name="Li M.H."/>
            <person name="Grossniklaus U."/>
            <person name="Zheng H."/>
            <person name="Wang X."/>
        </authorList>
    </citation>
    <scope>NUCLEOTIDE SEQUENCE [LARGE SCALE GENOMIC DNA]</scope>
    <source>
        <strain evidence="19 20">cv. Chiifu-401-42</strain>
    </source>
</reference>
<reference evidence="19 20" key="1">
    <citation type="journal article" date="2011" name="Nat. Genet.">
        <title>The genome of the mesopolyploid crop species Brassica rapa.</title>
        <authorList>
            <consortium name="Brassica rapa Genome Sequencing Project Consortium"/>
            <person name="Wang X."/>
            <person name="Wang H."/>
            <person name="Wang J."/>
            <person name="Sun R."/>
            <person name="Wu J."/>
            <person name="Liu S."/>
            <person name="Bai Y."/>
            <person name="Mun J.H."/>
            <person name="Bancroft I."/>
            <person name="Cheng F."/>
            <person name="Huang S."/>
            <person name="Li X."/>
            <person name="Hua W."/>
            <person name="Wang J."/>
            <person name="Wang X."/>
            <person name="Freeling M."/>
            <person name="Pires J.C."/>
            <person name="Paterson A.H."/>
            <person name="Chalhoub B."/>
            <person name="Wang B."/>
            <person name="Hayward A."/>
            <person name="Sharpe A.G."/>
            <person name="Park B.S."/>
            <person name="Weisshaar B."/>
            <person name="Liu B."/>
            <person name="Li B."/>
            <person name="Liu B."/>
            <person name="Tong C."/>
            <person name="Song C."/>
            <person name="Duran C."/>
            <person name="Peng C."/>
            <person name="Geng C."/>
            <person name="Koh C."/>
            <person name="Lin C."/>
            <person name="Edwards D."/>
            <person name="Mu D."/>
            <person name="Shen D."/>
            <person name="Soumpourou E."/>
            <person name="Li F."/>
            <person name="Fraser F."/>
            <person name="Conant G."/>
            <person name="Lassalle G."/>
            <person name="King G.J."/>
            <person name="Bonnema G."/>
            <person name="Tang H."/>
            <person name="Wang H."/>
            <person name="Belcram H."/>
            <person name="Zhou H."/>
            <person name="Hirakawa H."/>
            <person name="Abe H."/>
            <person name="Guo H."/>
            <person name="Wang H."/>
            <person name="Jin H."/>
            <person name="Parkin I.A."/>
            <person name="Batley J."/>
            <person name="Kim J.S."/>
            <person name="Just J."/>
            <person name="Li J."/>
            <person name="Xu J."/>
            <person name="Deng J."/>
            <person name="Kim J.A."/>
            <person name="Li J."/>
            <person name="Yu J."/>
            <person name="Meng J."/>
            <person name="Wang J."/>
            <person name="Min J."/>
            <person name="Poulain J."/>
            <person name="Wang J."/>
            <person name="Hatakeyama K."/>
            <person name="Wu K."/>
            <person name="Wang L."/>
            <person name="Fang L."/>
            <person name="Trick M."/>
            <person name="Links M.G."/>
            <person name="Zhao M."/>
            <person name="Jin M."/>
            <person name="Ramchiary N."/>
            <person name="Drou N."/>
            <person name="Berkman P.J."/>
            <person name="Cai Q."/>
            <person name="Huang Q."/>
            <person name="Li R."/>
            <person name="Tabata S."/>
            <person name="Cheng S."/>
            <person name="Zhang S."/>
            <person name="Zhang S."/>
            <person name="Huang S."/>
            <person name="Sato S."/>
            <person name="Sun S."/>
            <person name="Kwon S.J."/>
            <person name="Choi S.R."/>
            <person name="Lee T.H."/>
            <person name="Fan W."/>
            <person name="Zhao X."/>
            <person name="Tan X."/>
            <person name="Xu X."/>
            <person name="Wang Y."/>
            <person name="Qiu Y."/>
            <person name="Yin Y."/>
            <person name="Li Y."/>
            <person name="Du Y."/>
            <person name="Liao Y."/>
            <person name="Lim Y."/>
            <person name="Narusaka Y."/>
            <person name="Wang Y."/>
            <person name="Wang Z."/>
            <person name="Li Z."/>
            <person name="Wang Z."/>
            <person name="Xiong Z."/>
            <person name="Zhang Z."/>
        </authorList>
    </citation>
    <scope>NUCLEOTIDE SEQUENCE [LARGE SCALE GENOMIC DNA]</scope>
    <source>
        <strain evidence="19 20">cv. Chiifu-401-42</strain>
    </source>
</reference>
<dbReference type="Gene3D" id="3.40.50.1000">
    <property type="entry name" value="HAD superfamily/HAD-like"/>
    <property type="match status" value="1"/>
</dbReference>
<dbReference type="InParanoid" id="M4FCE5"/>
<comment type="catalytic activity">
    <reaction evidence="13">
        <text>O-phospho-L-seryl-[protein] + H2O = L-seryl-[protein] + phosphate</text>
        <dbReference type="Rhea" id="RHEA:20629"/>
        <dbReference type="Rhea" id="RHEA-COMP:9863"/>
        <dbReference type="Rhea" id="RHEA-COMP:11604"/>
        <dbReference type="ChEBI" id="CHEBI:15377"/>
        <dbReference type="ChEBI" id="CHEBI:29999"/>
        <dbReference type="ChEBI" id="CHEBI:43474"/>
        <dbReference type="ChEBI" id="CHEBI:83421"/>
        <dbReference type="EC" id="3.1.3.16"/>
    </reaction>
</comment>
<evidence type="ECO:0000256" key="5">
    <source>
        <dbReference type="ARBA" id="ARBA00013081"/>
    </source>
</evidence>
<dbReference type="EC" id="3.1.3.16" evidence="5"/>
<dbReference type="GO" id="GO:0009755">
    <property type="term" value="P:hormone-mediated signaling pathway"/>
    <property type="evidence" value="ECO:0007669"/>
    <property type="project" value="UniProtKB-ARBA"/>
</dbReference>
<dbReference type="InterPro" id="IPR004274">
    <property type="entry name" value="FCP1_dom"/>
</dbReference>
<protein>
    <recommendedName>
        <fullName evidence="5">protein-serine/threonine phosphatase</fullName>
        <ecNumber evidence="5">3.1.3.16</ecNumber>
    </recommendedName>
</protein>
<dbReference type="Gramene" id="Bra038764.1">
    <property type="protein sequence ID" value="Bra038764.1-P"/>
    <property type="gene ID" value="Bra038764"/>
</dbReference>
<dbReference type="SUPFAM" id="SSF54768">
    <property type="entry name" value="dsRNA-binding domain-like"/>
    <property type="match status" value="2"/>
</dbReference>
<dbReference type="STRING" id="51351.M4FCE5"/>
<dbReference type="InterPro" id="IPR036412">
    <property type="entry name" value="HAD-like_sf"/>
</dbReference>